<dbReference type="AlphaFoldDB" id="A0A4U8S1Y2"/>
<evidence type="ECO:0008006" key="6">
    <source>
        <dbReference type="Google" id="ProtNLM"/>
    </source>
</evidence>
<feature type="domain" description="VWA-like" evidence="2">
    <location>
        <begin position="288"/>
        <end position="393"/>
    </location>
</feature>
<dbReference type="PANTHER" id="PTHR38730">
    <property type="entry name" value="SLL7028 PROTEIN"/>
    <property type="match status" value="1"/>
</dbReference>
<dbReference type="EMBL" id="JRPL02000055">
    <property type="protein sequence ID" value="TLD79703.1"/>
    <property type="molecule type" value="Genomic_DNA"/>
</dbReference>
<dbReference type="PANTHER" id="PTHR38730:SF1">
    <property type="entry name" value="SLL7028 PROTEIN"/>
    <property type="match status" value="1"/>
</dbReference>
<dbReference type="Proteomes" id="UP000029878">
    <property type="component" value="Unassembled WGS sequence"/>
</dbReference>
<feature type="region of interest" description="Disordered" evidence="1">
    <location>
        <begin position="137"/>
        <end position="169"/>
    </location>
</feature>
<dbReference type="InterPro" id="IPR036465">
    <property type="entry name" value="vWFA_dom_sf"/>
</dbReference>
<dbReference type="OrthoDB" id="9761650at2"/>
<dbReference type="RefSeq" id="WP_052096433.1">
    <property type="nucleotide sequence ID" value="NZ_FZNG01000058.1"/>
</dbReference>
<accession>A0A4U8S1Y2</accession>
<reference evidence="4 5" key="1">
    <citation type="journal article" date="2014" name="Genome Announc.">
        <title>Draft genome sequences of eight enterohepatic helicobacter species isolated from both laboratory and wild rodents.</title>
        <authorList>
            <person name="Sheh A."/>
            <person name="Shen Z."/>
            <person name="Fox J.G."/>
        </authorList>
    </citation>
    <scope>NUCLEOTIDE SEQUENCE [LARGE SCALE GENOMIC DNA]</scope>
    <source>
        <strain evidence="4 5">ATCC 700114</strain>
    </source>
</reference>
<feature type="compositionally biased region" description="Polar residues" evidence="1">
    <location>
        <begin position="157"/>
        <end position="168"/>
    </location>
</feature>
<evidence type="ECO:0000259" key="2">
    <source>
        <dbReference type="Pfam" id="PF09967"/>
    </source>
</evidence>
<feature type="domain" description="Putative metallopeptidase" evidence="3">
    <location>
        <begin position="11"/>
        <end position="272"/>
    </location>
</feature>
<sequence length="416" mass="48157">MDLKQKFQKIIDSWFLNEPFLFEIYCTHTFKESSLEVPMRSGKGLIEYDKELCQDLSQNALEEFLKLEVFRIALNHPYQRQPINANRVALYLASTITITDNCKFYLNLPKPEHFKLEKNCAFEVHYRKLLEILPKEESESISGDEDTDEKQDLQGFESASPSDGTNENQDIENQDIQDFESMSLMDLNLSAIAKSCTQNWQDDEAQAELIKSIIENALRNAKSFGTIPGDFIGLLELSLKAKMDYRRYLRAFRHSILSSKRRLVRNKPSRRYGFAYFGSTYEFSTKLLVAVDVSGSISDEALQKFFYIINRFFKYGIERLDVLQFDTEIKGEMTTLKKAQKIVKVQGRGGTDFEPVIQYYEAHKEYDGLIIFSDGYAPPVNAKNSRPKLFVFENFEQYSDFLDNPLPKGSKCTYLT</sequence>
<name>A0A4U8S1Y2_9HELI</name>
<evidence type="ECO:0000256" key="1">
    <source>
        <dbReference type="SAM" id="MobiDB-lite"/>
    </source>
</evidence>
<dbReference type="SUPFAM" id="SSF53300">
    <property type="entry name" value="vWA-like"/>
    <property type="match status" value="1"/>
</dbReference>
<dbReference type="InterPro" id="IPR018698">
    <property type="entry name" value="VWA-like_dom"/>
</dbReference>
<evidence type="ECO:0000313" key="5">
    <source>
        <dbReference type="Proteomes" id="UP000029878"/>
    </source>
</evidence>
<proteinExistence type="predicted"/>
<comment type="caution">
    <text evidence="4">The sequence shown here is derived from an EMBL/GenBank/DDBJ whole genome shotgun (WGS) entry which is preliminary data.</text>
</comment>
<dbReference type="Pfam" id="PF13203">
    <property type="entry name" value="DUF2201_N"/>
    <property type="match status" value="1"/>
</dbReference>
<evidence type="ECO:0000259" key="3">
    <source>
        <dbReference type="Pfam" id="PF13203"/>
    </source>
</evidence>
<protein>
    <recommendedName>
        <fullName evidence="6">VWA-like domain-containing protein</fullName>
    </recommendedName>
</protein>
<evidence type="ECO:0000313" key="4">
    <source>
        <dbReference type="EMBL" id="TLD79703.1"/>
    </source>
</evidence>
<dbReference type="InterPro" id="IPR025154">
    <property type="entry name" value="Put_metallopeptidase_dom"/>
</dbReference>
<organism evidence="4 5">
    <name type="scientific">Helicobacter trogontum</name>
    <dbReference type="NCBI Taxonomy" id="50960"/>
    <lineage>
        <taxon>Bacteria</taxon>
        <taxon>Pseudomonadati</taxon>
        <taxon>Campylobacterota</taxon>
        <taxon>Epsilonproteobacteria</taxon>
        <taxon>Campylobacterales</taxon>
        <taxon>Helicobacteraceae</taxon>
        <taxon>Helicobacter</taxon>
    </lineage>
</organism>
<dbReference type="Pfam" id="PF09967">
    <property type="entry name" value="DUF2201"/>
    <property type="match status" value="1"/>
</dbReference>
<gene>
    <name evidence="4" type="ORF">LS81_010420</name>
</gene>